<dbReference type="VEuPathDB" id="FungiDB:H257_13811"/>
<evidence type="ECO:0000313" key="3">
    <source>
        <dbReference type="Proteomes" id="UP000284702"/>
    </source>
</evidence>
<sequence>MRLGGSRICKRDECSNHSKARGLCWTHGGGKPCATLECSRTSLQGGHCWAHGGGKRCNQDGCQRPAYERNGNYCTVHSSQHIPAPPPLNETAAS</sequence>
<dbReference type="EMBL" id="MZMZ02003351">
    <property type="protein sequence ID" value="RQM21929.1"/>
    <property type="molecule type" value="Genomic_DNA"/>
</dbReference>
<gene>
    <name evidence="2" type="ORF">B5M09_009316</name>
</gene>
<keyword evidence="3" id="KW-1185">Reference proteome</keyword>
<dbReference type="PANTHER" id="PTHR31827">
    <property type="entry name" value="EMB|CAB89363.1"/>
    <property type="match status" value="1"/>
</dbReference>
<comment type="caution">
    <text evidence="2">The sequence shown here is derived from an EMBL/GenBank/DDBJ whole genome shotgun (WGS) entry which is preliminary data.</text>
</comment>
<dbReference type="InterPro" id="IPR056866">
    <property type="entry name" value="Znf_WRKY19"/>
</dbReference>
<accession>A0A425CY47</accession>
<reference evidence="2" key="1">
    <citation type="submission" date="2018-07" db="EMBL/GenBank/DDBJ databases">
        <title>Annotation of Aphanomyces astaci genome assembly.</title>
        <authorList>
            <person name="Studholme D.J."/>
        </authorList>
    </citation>
    <scope>NUCLEOTIDE SEQUENCE [LARGE SCALE GENOMIC DNA]</scope>
    <source>
        <strain evidence="2">Pc</strain>
    </source>
</reference>
<proteinExistence type="predicted"/>
<dbReference type="AlphaFoldDB" id="A0A425CY47"/>
<feature type="domain" description="WRKY19-like zinc finger" evidence="1">
    <location>
        <begin position="30"/>
        <end position="53"/>
    </location>
</feature>
<organism evidence="2 3">
    <name type="scientific">Aphanomyces astaci</name>
    <name type="common">Crayfish plague agent</name>
    <dbReference type="NCBI Taxonomy" id="112090"/>
    <lineage>
        <taxon>Eukaryota</taxon>
        <taxon>Sar</taxon>
        <taxon>Stramenopiles</taxon>
        <taxon>Oomycota</taxon>
        <taxon>Saprolegniomycetes</taxon>
        <taxon>Saprolegniales</taxon>
        <taxon>Verrucalvaceae</taxon>
        <taxon>Aphanomyces</taxon>
    </lineage>
</organism>
<dbReference type="Proteomes" id="UP000284702">
    <property type="component" value="Unassembled WGS sequence"/>
</dbReference>
<dbReference type="Pfam" id="PF24906">
    <property type="entry name" value="Zf_WRKY19"/>
    <property type="match status" value="1"/>
</dbReference>
<evidence type="ECO:0000313" key="2">
    <source>
        <dbReference type="EMBL" id="RQM21929.1"/>
    </source>
</evidence>
<protein>
    <recommendedName>
        <fullName evidence="1">WRKY19-like zinc finger domain-containing protein</fullName>
    </recommendedName>
</protein>
<evidence type="ECO:0000259" key="1">
    <source>
        <dbReference type="Pfam" id="PF24906"/>
    </source>
</evidence>
<name>A0A425CY47_APHAT</name>
<dbReference type="PANTHER" id="PTHR31827:SF1">
    <property type="entry name" value="EMB|CAB89363.1"/>
    <property type="match status" value="1"/>
</dbReference>